<dbReference type="PANTHER" id="PTHR12236:SF98">
    <property type="entry name" value="CUTICULAR PROTEIN 56F"/>
    <property type="match status" value="1"/>
</dbReference>
<dbReference type="PROSITE" id="PS00233">
    <property type="entry name" value="CHIT_BIND_RR_1"/>
    <property type="match status" value="1"/>
</dbReference>
<evidence type="ECO:0008006" key="7">
    <source>
        <dbReference type="Google" id="ProtNLM"/>
    </source>
</evidence>
<organism evidence="5 6">
    <name type="scientific">Euphydryas editha</name>
    <name type="common">Edith's checkerspot</name>
    <dbReference type="NCBI Taxonomy" id="104508"/>
    <lineage>
        <taxon>Eukaryota</taxon>
        <taxon>Metazoa</taxon>
        <taxon>Ecdysozoa</taxon>
        <taxon>Arthropoda</taxon>
        <taxon>Hexapoda</taxon>
        <taxon>Insecta</taxon>
        <taxon>Pterygota</taxon>
        <taxon>Neoptera</taxon>
        <taxon>Endopterygota</taxon>
        <taxon>Lepidoptera</taxon>
        <taxon>Glossata</taxon>
        <taxon>Ditrysia</taxon>
        <taxon>Papilionoidea</taxon>
        <taxon>Nymphalidae</taxon>
        <taxon>Nymphalinae</taxon>
        <taxon>Euphydryas</taxon>
    </lineage>
</organism>
<gene>
    <name evidence="5" type="ORF">EEDITHA_LOCUS13748</name>
</gene>
<evidence type="ECO:0000256" key="4">
    <source>
        <dbReference type="SAM" id="SignalP"/>
    </source>
</evidence>
<name>A0AAU9UHZ7_EUPED</name>
<dbReference type="PRINTS" id="PR00947">
    <property type="entry name" value="CUTICLE"/>
</dbReference>
<dbReference type="Proteomes" id="UP001153954">
    <property type="component" value="Unassembled WGS sequence"/>
</dbReference>
<dbReference type="EMBL" id="CAKOGL010000020">
    <property type="protein sequence ID" value="CAH2098651.1"/>
    <property type="molecule type" value="Genomic_DNA"/>
</dbReference>
<comment type="caution">
    <text evidence="5">The sequence shown here is derived from an EMBL/GenBank/DDBJ whole genome shotgun (WGS) entry which is preliminary data.</text>
</comment>
<evidence type="ECO:0000256" key="1">
    <source>
        <dbReference type="ARBA" id="ARBA00022460"/>
    </source>
</evidence>
<dbReference type="GO" id="GO:0042302">
    <property type="term" value="F:structural constituent of cuticle"/>
    <property type="evidence" value="ECO:0007669"/>
    <property type="project" value="UniProtKB-UniRule"/>
</dbReference>
<evidence type="ECO:0000256" key="2">
    <source>
        <dbReference type="ARBA" id="ARBA00022729"/>
    </source>
</evidence>
<dbReference type="InterPro" id="IPR000618">
    <property type="entry name" value="Insect_cuticle"/>
</dbReference>
<feature type="chain" id="PRO_5043987013" description="Cuticle protein" evidence="4">
    <location>
        <begin position="16"/>
        <end position="209"/>
    </location>
</feature>
<dbReference type="GO" id="GO:0031012">
    <property type="term" value="C:extracellular matrix"/>
    <property type="evidence" value="ECO:0007669"/>
    <property type="project" value="TreeGrafter"/>
</dbReference>
<evidence type="ECO:0000256" key="3">
    <source>
        <dbReference type="PROSITE-ProRule" id="PRU00497"/>
    </source>
</evidence>
<dbReference type="GO" id="GO:0005615">
    <property type="term" value="C:extracellular space"/>
    <property type="evidence" value="ECO:0007669"/>
    <property type="project" value="TreeGrafter"/>
</dbReference>
<dbReference type="PANTHER" id="PTHR12236">
    <property type="entry name" value="STRUCTURAL CONTITUENT OF CUTICLE"/>
    <property type="match status" value="1"/>
</dbReference>
<dbReference type="InterPro" id="IPR031311">
    <property type="entry name" value="CHIT_BIND_RR_consensus"/>
</dbReference>
<dbReference type="InterPro" id="IPR051217">
    <property type="entry name" value="Insect_Cuticle_Struc_Prot"/>
</dbReference>
<evidence type="ECO:0000313" key="5">
    <source>
        <dbReference type="EMBL" id="CAH2098651.1"/>
    </source>
</evidence>
<dbReference type="Pfam" id="PF00379">
    <property type="entry name" value="Chitin_bind_4"/>
    <property type="match status" value="1"/>
</dbReference>
<dbReference type="AlphaFoldDB" id="A0AAU9UHZ7"/>
<keyword evidence="1 3" id="KW-0193">Cuticle</keyword>
<dbReference type="PROSITE" id="PS51155">
    <property type="entry name" value="CHIT_BIND_RR_2"/>
    <property type="match status" value="1"/>
</dbReference>
<protein>
    <recommendedName>
        <fullName evidence="7">Cuticle protein</fullName>
    </recommendedName>
</protein>
<accession>A0AAU9UHZ7</accession>
<proteinExistence type="predicted"/>
<feature type="signal peptide" evidence="4">
    <location>
        <begin position="1"/>
        <end position="15"/>
    </location>
</feature>
<keyword evidence="6" id="KW-1185">Reference proteome</keyword>
<sequence>MKSIILVAVAALVVAEPPLSKSYLPPSPLNRNNNYPQGPAGFAGATQGTVAFTGTPQVIAARTLGQNGHRGNGFARSGHYDQGAQARFNQPQGYDENSSAFARNAIDINSEPANYNFGYMVSDINEGTDFGHHEERLEERAQGQYHVVLPDGRKQTVNYEADERGFKPQISYQESELARSNGYDLNANTRYHGNGYKNGGHLGNERSGY</sequence>
<keyword evidence="2 4" id="KW-0732">Signal</keyword>
<evidence type="ECO:0000313" key="6">
    <source>
        <dbReference type="Proteomes" id="UP001153954"/>
    </source>
</evidence>
<reference evidence="5" key="1">
    <citation type="submission" date="2022-03" db="EMBL/GenBank/DDBJ databases">
        <authorList>
            <person name="Tunstrom K."/>
        </authorList>
    </citation>
    <scope>NUCLEOTIDE SEQUENCE</scope>
</reference>